<gene>
    <name evidence="2" type="ORF">ACFQ03_07445</name>
</gene>
<accession>A0ABW3D6B2</accession>
<reference evidence="3" key="1">
    <citation type="journal article" date="2019" name="Int. J. Syst. Evol. Microbiol.">
        <title>The Global Catalogue of Microorganisms (GCM) 10K type strain sequencing project: providing services to taxonomists for standard genome sequencing and annotation.</title>
        <authorList>
            <consortium name="The Broad Institute Genomics Platform"/>
            <consortium name="The Broad Institute Genome Sequencing Center for Infectious Disease"/>
            <person name="Wu L."/>
            <person name="Ma J."/>
        </authorList>
    </citation>
    <scope>NUCLEOTIDE SEQUENCE [LARGE SCALE GENOMIC DNA]</scope>
    <source>
        <strain evidence="3">CCUG 57263</strain>
    </source>
</reference>
<organism evidence="2 3">
    <name type="scientific">Paenibacillus residui</name>
    <dbReference type="NCBI Taxonomy" id="629724"/>
    <lineage>
        <taxon>Bacteria</taxon>
        <taxon>Bacillati</taxon>
        <taxon>Bacillota</taxon>
        <taxon>Bacilli</taxon>
        <taxon>Bacillales</taxon>
        <taxon>Paenibacillaceae</taxon>
        <taxon>Paenibacillus</taxon>
    </lineage>
</organism>
<dbReference type="Pfam" id="PF01261">
    <property type="entry name" value="AP_endonuc_2"/>
    <property type="match status" value="1"/>
</dbReference>
<evidence type="ECO:0000313" key="3">
    <source>
        <dbReference type="Proteomes" id="UP001597120"/>
    </source>
</evidence>
<name>A0ABW3D6B2_9BACL</name>
<dbReference type="PANTHER" id="PTHR12110">
    <property type="entry name" value="HYDROXYPYRUVATE ISOMERASE"/>
    <property type="match status" value="1"/>
</dbReference>
<dbReference type="Gene3D" id="3.20.20.150">
    <property type="entry name" value="Divalent-metal-dependent TIM barrel enzymes"/>
    <property type="match status" value="1"/>
</dbReference>
<dbReference type="GO" id="GO:0016853">
    <property type="term" value="F:isomerase activity"/>
    <property type="evidence" value="ECO:0007669"/>
    <property type="project" value="UniProtKB-KW"/>
</dbReference>
<comment type="caution">
    <text evidence="2">The sequence shown here is derived from an EMBL/GenBank/DDBJ whole genome shotgun (WGS) entry which is preliminary data.</text>
</comment>
<dbReference type="InterPro" id="IPR036237">
    <property type="entry name" value="Xyl_isomerase-like_sf"/>
</dbReference>
<evidence type="ECO:0000259" key="1">
    <source>
        <dbReference type="Pfam" id="PF01261"/>
    </source>
</evidence>
<feature type="domain" description="Xylose isomerase-like TIM barrel" evidence="1">
    <location>
        <begin position="23"/>
        <end position="260"/>
    </location>
</feature>
<keyword evidence="3" id="KW-1185">Reference proteome</keyword>
<evidence type="ECO:0000313" key="2">
    <source>
        <dbReference type="EMBL" id="MFD0868980.1"/>
    </source>
</evidence>
<dbReference type="Proteomes" id="UP001597120">
    <property type="component" value="Unassembled WGS sequence"/>
</dbReference>
<dbReference type="RefSeq" id="WP_379287173.1">
    <property type="nucleotide sequence ID" value="NZ_JBHTIU010000027.1"/>
</dbReference>
<dbReference type="InterPro" id="IPR013022">
    <property type="entry name" value="Xyl_isomerase-like_TIM-brl"/>
</dbReference>
<protein>
    <submittedName>
        <fullName evidence="2">Sugar phosphate isomerase/epimerase family protein</fullName>
    </submittedName>
</protein>
<dbReference type="SUPFAM" id="SSF51658">
    <property type="entry name" value="Xylose isomerase-like"/>
    <property type="match status" value="1"/>
</dbReference>
<dbReference type="EMBL" id="JBHTIU010000027">
    <property type="protein sequence ID" value="MFD0868980.1"/>
    <property type="molecule type" value="Genomic_DNA"/>
</dbReference>
<keyword evidence="2" id="KW-0413">Isomerase</keyword>
<dbReference type="InterPro" id="IPR050312">
    <property type="entry name" value="IolE/XylAMocC-like"/>
</dbReference>
<sequence>MVKLACMTLPYRNESLERALEGISRAGYRYVSLGLPHEGIEVPEEDDSTALGRLVTLCERYGLEPVCLVGTNQLAPGQPIERARRRFEAAKVLGVKEILSLGTWGYHQFPDSPLPEEELTRTNNRFVTRFREIAEWAERYGITVTLKPHTGNTATAVHLKQTLEAIGSDFVQACYDPGNVHYYEGIRSEEDMPIIIERLYSFIAKDHRGARANADFPVPGEGDVRFTDLFRQMKEAGFTGSVQVERADGAHPGPWSPEELDEQIRKARTSLESMLKEAGWSEVL</sequence>
<proteinExistence type="predicted"/>